<feature type="domain" description="VWFC" evidence="4">
    <location>
        <begin position="342"/>
        <end position="401"/>
    </location>
</feature>
<dbReference type="Gene3D" id="6.20.200.20">
    <property type="match status" value="2"/>
</dbReference>
<comment type="subcellular location">
    <subcellularLocation>
        <location evidence="1">Secreted</location>
    </subcellularLocation>
</comment>
<feature type="domain" description="VWFD" evidence="5">
    <location>
        <begin position="471"/>
        <end position="648"/>
    </location>
</feature>
<dbReference type="PANTHER" id="PTHR46698:SF4">
    <property type="entry name" value="CROSSVEINLESS 2"/>
    <property type="match status" value="1"/>
</dbReference>
<dbReference type="PANTHER" id="PTHR46698">
    <property type="entry name" value="CROSSVEINLESS 2"/>
    <property type="match status" value="1"/>
</dbReference>
<feature type="non-terminal residue" evidence="6">
    <location>
        <position position="1"/>
    </location>
</feature>
<dbReference type="EMBL" id="JYDR01000170">
    <property type="protein sequence ID" value="KRY66414.1"/>
    <property type="molecule type" value="Genomic_DNA"/>
</dbReference>
<dbReference type="InterPro" id="IPR001007">
    <property type="entry name" value="VWF_dom"/>
</dbReference>
<dbReference type="GO" id="GO:0005576">
    <property type="term" value="C:extracellular region"/>
    <property type="evidence" value="ECO:0007669"/>
    <property type="project" value="UniProtKB-SubCell"/>
</dbReference>
<organism evidence="6 7">
    <name type="scientific">Trichinella pseudospiralis</name>
    <name type="common">Parasitic roundworm</name>
    <dbReference type="NCBI Taxonomy" id="6337"/>
    <lineage>
        <taxon>Eukaryota</taxon>
        <taxon>Metazoa</taxon>
        <taxon>Ecdysozoa</taxon>
        <taxon>Nematoda</taxon>
        <taxon>Enoplea</taxon>
        <taxon>Dorylaimia</taxon>
        <taxon>Trichinellida</taxon>
        <taxon>Trichinellidae</taxon>
        <taxon>Trichinella</taxon>
    </lineage>
</organism>
<evidence type="ECO:0000259" key="5">
    <source>
        <dbReference type="PROSITE" id="PS51233"/>
    </source>
</evidence>
<dbReference type="InterPro" id="IPR052424">
    <property type="entry name" value="Kielin_Chordin-BMP_Reg"/>
</dbReference>
<dbReference type="Pfam" id="PF00094">
    <property type="entry name" value="VWD"/>
    <property type="match status" value="1"/>
</dbReference>
<keyword evidence="2" id="KW-0964">Secreted</keyword>
<dbReference type="Gene3D" id="2.10.70.10">
    <property type="entry name" value="Complement Module, domain 1"/>
    <property type="match status" value="1"/>
</dbReference>
<dbReference type="SMART" id="SM00216">
    <property type="entry name" value="VWD"/>
    <property type="match status" value="1"/>
</dbReference>
<comment type="caution">
    <text evidence="6">The sequence shown here is derived from an EMBL/GenBank/DDBJ whole genome shotgun (WGS) entry which is preliminary data.</text>
</comment>
<dbReference type="InterPro" id="IPR001846">
    <property type="entry name" value="VWF_type-D"/>
</dbReference>
<keyword evidence="3" id="KW-0732">Signal</keyword>
<evidence type="ECO:0000313" key="7">
    <source>
        <dbReference type="Proteomes" id="UP000054632"/>
    </source>
</evidence>
<dbReference type="Pfam" id="PF00093">
    <property type="entry name" value="VWC"/>
    <property type="match status" value="2"/>
</dbReference>
<protein>
    <submittedName>
        <fullName evidence="6">BMP-binding endothelial regulator protein</fullName>
    </submittedName>
</protein>
<evidence type="ECO:0000313" key="6">
    <source>
        <dbReference type="EMBL" id="KRY66414.1"/>
    </source>
</evidence>
<feature type="domain" description="VWFC" evidence="4">
    <location>
        <begin position="406"/>
        <end position="467"/>
    </location>
</feature>
<evidence type="ECO:0000259" key="4">
    <source>
        <dbReference type="PROSITE" id="PS50184"/>
    </source>
</evidence>
<dbReference type="Proteomes" id="UP000054632">
    <property type="component" value="Unassembled WGS sequence"/>
</dbReference>
<dbReference type="PROSITE" id="PS51233">
    <property type="entry name" value="VWFD"/>
    <property type="match status" value="1"/>
</dbReference>
<gene>
    <name evidence="6" type="primary">BMPER</name>
    <name evidence="6" type="ORF">T4A_5411</name>
</gene>
<dbReference type="PROSITE" id="PS01208">
    <property type="entry name" value="VWFC_1"/>
    <property type="match status" value="3"/>
</dbReference>
<dbReference type="SUPFAM" id="SSF57603">
    <property type="entry name" value="FnI-like domain"/>
    <property type="match status" value="4"/>
</dbReference>
<accession>A0A0V1DXT1</accession>
<evidence type="ECO:0000256" key="2">
    <source>
        <dbReference type="ARBA" id="ARBA00022525"/>
    </source>
</evidence>
<dbReference type="AlphaFoldDB" id="A0A0V1DXT1"/>
<proteinExistence type="predicted"/>
<dbReference type="SMART" id="SM00214">
    <property type="entry name" value="VWC"/>
    <property type="match status" value="4"/>
</dbReference>
<name>A0A0V1DXT1_TRIPS</name>
<evidence type="ECO:0000256" key="3">
    <source>
        <dbReference type="ARBA" id="ARBA00022729"/>
    </source>
</evidence>
<evidence type="ECO:0000256" key="1">
    <source>
        <dbReference type="ARBA" id="ARBA00004613"/>
    </source>
</evidence>
<sequence>LSLIGQRKRSEKKLLPLVFSAAAFRIVKRKIKKQARLFSIDNKNGSTFCASSIGHVTTGPGRWLPSSEMHLPTDIGLITCQYNVLSMLTPFLYNNYISLSSILSVYNLLSEFVGRPPPSRLQTTTFSVMLLITKIACITAVLVCGVDAVAVLKSYPYTCYREGALLNIQGITNDPCITCTCKNGTAQCTTKKCPPLEGCPVSVRKNPNSCCMQCKECQYLDVTYINGEQWMSTQDSCRRLTCKAGVVTSARIHCVVPCQHPHRLIGYCCPVCLRSDVGNATLLDLKSILGVCVQCECDERSCHCYRTACPVLDCPASEQYIPEQSCCPECRKSRENIALPVRTCHFRNRIYQFEQSFRPDPCTLCMCQESGILCRRFVCSPINCPKQRQQFIPGLCCPVCRNYDLLSCTFRDKLYKDGQSFKKDVCTKCECSNGKVSCHRQKCSKRKRCPAGYAAKLLPGQCCSICVEKDATCTVFGETRYRTFDGREFKFQGSCRYVLTQDCQYNGRFQTRAFTVIVQNEIYPAARIRHVSIRLPNKVRISLLPNKKVRVNRKDINLPYVELGSFSVMYDKSFNILLRLNAGLKIVWDGNSYIDVTVSVKYKDRLCGLCGNYNHDKKDDFITRSGLLVNSAQRFARSWRFGNWRTCKSVQDRKYYRANRKKNKWRPFIKKSENKQKARIAWIMLNDRQEPPLDQDFSNATFSEQQQQHHSNTTVLFDSFL</sequence>
<reference evidence="6 7" key="1">
    <citation type="submission" date="2015-01" db="EMBL/GenBank/DDBJ databases">
        <title>Evolution of Trichinella species and genotypes.</title>
        <authorList>
            <person name="Korhonen P.K."/>
            <person name="Edoardo P."/>
            <person name="Giuseppe L.R."/>
            <person name="Gasser R.B."/>
        </authorList>
    </citation>
    <scope>NUCLEOTIDE SEQUENCE [LARGE SCALE GENOMIC DNA]</scope>
    <source>
        <strain evidence="6">ISS13</strain>
    </source>
</reference>
<dbReference type="PROSITE" id="PS50184">
    <property type="entry name" value="VWFC_2"/>
    <property type="match status" value="2"/>
</dbReference>